<dbReference type="InterPro" id="IPR029000">
    <property type="entry name" value="Cyclophilin-like_dom_sf"/>
</dbReference>
<comment type="caution">
    <text evidence="6">The sequence shown here is derived from an EMBL/GenBank/DDBJ whole genome shotgun (WGS) entry which is preliminary data.</text>
</comment>
<comment type="function">
    <text evidence="4">PPIases accelerate the folding of proteins. It catalyzes the cis-trans isomerization of proline imidic peptide bonds in oligopeptides.</text>
</comment>
<dbReference type="Pfam" id="PF00160">
    <property type="entry name" value="Pro_isomerase"/>
    <property type="match status" value="1"/>
</dbReference>
<dbReference type="GO" id="GO:0016018">
    <property type="term" value="F:cyclosporin A binding"/>
    <property type="evidence" value="ECO:0007669"/>
    <property type="project" value="TreeGrafter"/>
</dbReference>
<dbReference type="STRING" id="418985.A0A1V9XW83"/>
<dbReference type="InParanoid" id="A0A1V9XW83"/>
<dbReference type="GO" id="GO:0005737">
    <property type="term" value="C:cytoplasm"/>
    <property type="evidence" value="ECO:0007669"/>
    <property type="project" value="TreeGrafter"/>
</dbReference>
<dbReference type="InterPro" id="IPR002130">
    <property type="entry name" value="Cyclophilin-type_PPIase_dom"/>
</dbReference>
<accession>A0A1V9XW83</accession>
<dbReference type="PIRSF" id="PIRSF001467">
    <property type="entry name" value="Peptidylpro_ismrse"/>
    <property type="match status" value="1"/>
</dbReference>
<dbReference type="InterPro" id="IPR024936">
    <property type="entry name" value="Cyclophilin-type_PPIase"/>
</dbReference>
<dbReference type="GO" id="GO:0003755">
    <property type="term" value="F:peptidyl-prolyl cis-trans isomerase activity"/>
    <property type="evidence" value="ECO:0007669"/>
    <property type="project" value="UniProtKB-UniRule"/>
</dbReference>
<comment type="catalytic activity">
    <reaction evidence="1 4">
        <text>[protein]-peptidylproline (omega=180) = [protein]-peptidylproline (omega=0)</text>
        <dbReference type="Rhea" id="RHEA:16237"/>
        <dbReference type="Rhea" id="RHEA-COMP:10747"/>
        <dbReference type="Rhea" id="RHEA-COMP:10748"/>
        <dbReference type="ChEBI" id="CHEBI:83833"/>
        <dbReference type="ChEBI" id="CHEBI:83834"/>
        <dbReference type="EC" id="5.2.1.8"/>
    </reaction>
</comment>
<evidence type="ECO:0000256" key="4">
    <source>
        <dbReference type="RuleBase" id="RU363019"/>
    </source>
</evidence>
<comment type="similarity">
    <text evidence="4">Belongs to the cyclophilin-type PPIase family.</text>
</comment>
<dbReference type="OrthoDB" id="10064525at2759"/>
<reference evidence="6 7" key="1">
    <citation type="journal article" date="2017" name="Gigascience">
        <title>Draft genome of the honey bee ectoparasitic mite, Tropilaelaps mercedesae, is shaped by the parasitic life history.</title>
        <authorList>
            <person name="Dong X."/>
            <person name="Armstrong S.D."/>
            <person name="Xia D."/>
            <person name="Makepeace B.L."/>
            <person name="Darby A.C."/>
            <person name="Kadowaki T."/>
        </authorList>
    </citation>
    <scope>NUCLEOTIDE SEQUENCE [LARGE SCALE GENOMIC DNA]</scope>
    <source>
        <strain evidence="6">Wuxi-XJTLU</strain>
    </source>
</reference>
<dbReference type="PROSITE" id="PS50072">
    <property type="entry name" value="CSA_PPIASE_2"/>
    <property type="match status" value="1"/>
</dbReference>
<keyword evidence="7" id="KW-1185">Reference proteome</keyword>
<evidence type="ECO:0000256" key="1">
    <source>
        <dbReference type="ARBA" id="ARBA00000971"/>
    </source>
</evidence>
<feature type="domain" description="PPIase cyclophilin-type" evidence="5">
    <location>
        <begin position="33"/>
        <end position="187"/>
    </location>
</feature>
<feature type="non-terminal residue" evidence="6">
    <location>
        <position position="187"/>
    </location>
</feature>
<protein>
    <recommendedName>
        <fullName evidence="4">Peptidyl-prolyl cis-trans isomerase</fullName>
        <shortName evidence="4">PPIase</shortName>
        <ecNumber evidence="4">5.2.1.8</ecNumber>
    </recommendedName>
</protein>
<dbReference type="Proteomes" id="UP000192247">
    <property type="component" value="Unassembled WGS sequence"/>
</dbReference>
<gene>
    <name evidence="6" type="ORF">BIW11_00415</name>
</gene>
<sequence>MDFLEPTLDECGPSCAKTTGEQEVPAVEHPLVFLDIVIGEEQVGRVVIELWEHLFPSTVANFVAIAQGTATGSTGKILSYKGTRIHKVIPNFAIQGGDAVNNDGTGSDSIFGRVFPNEGPWLSHDQAGLIGMASNGPNTNGCQFYITTVADCKHLNGQRTVFGRVVRGMGVVKQVEMVRTHCDIPDE</sequence>
<dbReference type="AlphaFoldDB" id="A0A1V9XW83"/>
<evidence type="ECO:0000313" key="6">
    <source>
        <dbReference type="EMBL" id="OQR77618.1"/>
    </source>
</evidence>
<evidence type="ECO:0000313" key="7">
    <source>
        <dbReference type="Proteomes" id="UP000192247"/>
    </source>
</evidence>
<dbReference type="PANTHER" id="PTHR11071">
    <property type="entry name" value="PEPTIDYL-PROLYL CIS-TRANS ISOMERASE"/>
    <property type="match status" value="1"/>
</dbReference>
<evidence type="ECO:0000256" key="2">
    <source>
        <dbReference type="ARBA" id="ARBA00023110"/>
    </source>
</evidence>
<proteinExistence type="inferred from homology"/>
<dbReference type="PRINTS" id="PR00153">
    <property type="entry name" value="CSAPPISMRASE"/>
</dbReference>
<evidence type="ECO:0000259" key="5">
    <source>
        <dbReference type="PROSITE" id="PS50072"/>
    </source>
</evidence>
<dbReference type="EC" id="5.2.1.8" evidence="4"/>
<name>A0A1V9XW83_9ACAR</name>
<dbReference type="PANTHER" id="PTHR11071:SF561">
    <property type="entry name" value="PEPTIDYL-PROLYL CIS-TRANS ISOMERASE D-RELATED"/>
    <property type="match status" value="1"/>
</dbReference>
<dbReference type="SUPFAM" id="SSF50891">
    <property type="entry name" value="Cyclophilin-like"/>
    <property type="match status" value="1"/>
</dbReference>
<keyword evidence="3 4" id="KW-0413">Isomerase</keyword>
<dbReference type="GO" id="GO:0006457">
    <property type="term" value="P:protein folding"/>
    <property type="evidence" value="ECO:0007669"/>
    <property type="project" value="TreeGrafter"/>
</dbReference>
<organism evidence="6 7">
    <name type="scientific">Tropilaelaps mercedesae</name>
    <dbReference type="NCBI Taxonomy" id="418985"/>
    <lineage>
        <taxon>Eukaryota</taxon>
        <taxon>Metazoa</taxon>
        <taxon>Ecdysozoa</taxon>
        <taxon>Arthropoda</taxon>
        <taxon>Chelicerata</taxon>
        <taxon>Arachnida</taxon>
        <taxon>Acari</taxon>
        <taxon>Parasitiformes</taxon>
        <taxon>Mesostigmata</taxon>
        <taxon>Gamasina</taxon>
        <taxon>Dermanyssoidea</taxon>
        <taxon>Laelapidae</taxon>
        <taxon>Tropilaelaps</taxon>
    </lineage>
</organism>
<evidence type="ECO:0000256" key="3">
    <source>
        <dbReference type="ARBA" id="ARBA00023235"/>
    </source>
</evidence>
<dbReference type="Gene3D" id="2.40.100.10">
    <property type="entry name" value="Cyclophilin-like"/>
    <property type="match status" value="1"/>
</dbReference>
<dbReference type="FunFam" id="2.40.100.10:FF:000025">
    <property type="entry name" value="Peptidyl-prolyl cis-trans isomerase CYP19-2"/>
    <property type="match status" value="1"/>
</dbReference>
<keyword evidence="2 4" id="KW-0697">Rotamase</keyword>
<dbReference type="EMBL" id="MNPL01003325">
    <property type="protein sequence ID" value="OQR77618.1"/>
    <property type="molecule type" value="Genomic_DNA"/>
</dbReference>